<accession>A0A5J9WN89</accession>
<reference evidence="2 3" key="1">
    <citation type="journal article" date="2019" name="Sci. Rep.">
        <title>A high-quality genome of Eragrostis curvula grass provides insights into Poaceae evolution and supports new strategies to enhance forage quality.</title>
        <authorList>
            <person name="Carballo J."/>
            <person name="Santos B.A.C.M."/>
            <person name="Zappacosta D."/>
            <person name="Garbus I."/>
            <person name="Selva J.P."/>
            <person name="Gallo C.A."/>
            <person name="Diaz A."/>
            <person name="Albertini E."/>
            <person name="Caccamo M."/>
            <person name="Echenique V."/>
        </authorList>
    </citation>
    <scope>NUCLEOTIDE SEQUENCE [LARGE SCALE GENOMIC DNA]</scope>
    <source>
        <strain evidence="3">cv. Victoria</strain>
        <tissue evidence="2">Leaf</tissue>
    </source>
</reference>
<proteinExistence type="predicted"/>
<dbReference type="AlphaFoldDB" id="A0A5J9WN89"/>
<name>A0A5J9WN89_9POAL</name>
<organism evidence="2 3">
    <name type="scientific">Eragrostis curvula</name>
    <name type="common">weeping love grass</name>
    <dbReference type="NCBI Taxonomy" id="38414"/>
    <lineage>
        <taxon>Eukaryota</taxon>
        <taxon>Viridiplantae</taxon>
        <taxon>Streptophyta</taxon>
        <taxon>Embryophyta</taxon>
        <taxon>Tracheophyta</taxon>
        <taxon>Spermatophyta</taxon>
        <taxon>Magnoliopsida</taxon>
        <taxon>Liliopsida</taxon>
        <taxon>Poales</taxon>
        <taxon>Poaceae</taxon>
        <taxon>PACMAD clade</taxon>
        <taxon>Chloridoideae</taxon>
        <taxon>Eragrostideae</taxon>
        <taxon>Eragrostidinae</taxon>
        <taxon>Eragrostis</taxon>
    </lineage>
</organism>
<feature type="region of interest" description="Disordered" evidence="1">
    <location>
        <begin position="1"/>
        <end position="27"/>
    </location>
</feature>
<gene>
    <name evidence="2" type="ORF">EJB05_00886</name>
</gene>
<evidence type="ECO:0000313" key="2">
    <source>
        <dbReference type="EMBL" id="TVU49573.1"/>
    </source>
</evidence>
<protein>
    <submittedName>
        <fullName evidence="2">Uncharacterized protein</fullName>
    </submittedName>
</protein>
<evidence type="ECO:0000313" key="3">
    <source>
        <dbReference type="Proteomes" id="UP000324897"/>
    </source>
</evidence>
<sequence length="111" mass="12612">MAELALKDNQYQQVTGNSPLDSSRTRAIKPDDLPLHQFDQITRQSLKLSSSEVSRIMSTDHLKGLIISSSSNFPLRIVTPQEFYARFGALHQQHYFGSLRDMEGIAFVMKQ</sequence>
<comment type="caution">
    <text evidence="2">The sequence shown here is derived from an EMBL/GenBank/DDBJ whole genome shotgun (WGS) entry which is preliminary data.</text>
</comment>
<dbReference type="Proteomes" id="UP000324897">
    <property type="component" value="Chromosome 6"/>
</dbReference>
<keyword evidence="3" id="KW-1185">Reference proteome</keyword>
<feature type="non-terminal residue" evidence="2">
    <location>
        <position position="1"/>
    </location>
</feature>
<dbReference type="Gramene" id="TVU49573">
    <property type="protein sequence ID" value="TVU49573"/>
    <property type="gene ID" value="EJB05_00886"/>
</dbReference>
<dbReference type="EMBL" id="RWGY01000002">
    <property type="protein sequence ID" value="TVU49573.1"/>
    <property type="molecule type" value="Genomic_DNA"/>
</dbReference>
<feature type="compositionally biased region" description="Polar residues" evidence="1">
    <location>
        <begin position="9"/>
        <end position="22"/>
    </location>
</feature>
<evidence type="ECO:0000256" key="1">
    <source>
        <dbReference type="SAM" id="MobiDB-lite"/>
    </source>
</evidence>